<evidence type="ECO:0000256" key="4">
    <source>
        <dbReference type="ARBA" id="ARBA00023176"/>
    </source>
</evidence>
<keyword evidence="9" id="KW-1185">Reference proteome</keyword>
<feature type="compositionally biased region" description="Acidic residues" evidence="7">
    <location>
        <begin position="59"/>
        <end position="70"/>
    </location>
</feature>
<dbReference type="GO" id="GO:0006886">
    <property type="term" value="P:intracellular protein transport"/>
    <property type="evidence" value="ECO:0007669"/>
    <property type="project" value="InterPro"/>
</dbReference>
<organism evidence="8 9">
    <name type="scientific">Babjeviella inositovora NRRL Y-12698</name>
    <dbReference type="NCBI Taxonomy" id="984486"/>
    <lineage>
        <taxon>Eukaryota</taxon>
        <taxon>Fungi</taxon>
        <taxon>Dikarya</taxon>
        <taxon>Ascomycota</taxon>
        <taxon>Saccharomycotina</taxon>
        <taxon>Pichiomycetes</taxon>
        <taxon>Serinales incertae sedis</taxon>
        <taxon>Babjeviella</taxon>
    </lineage>
</organism>
<evidence type="ECO:0000313" key="8">
    <source>
        <dbReference type="EMBL" id="ODQ81384.1"/>
    </source>
</evidence>
<proteinExistence type="inferred from homology"/>
<keyword evidence="4 6" id="KW-0168">Coated pit</keyword>
<dbReference type="RefSeq" id="XP_018986712.1">
    <property type="nucleotide sequence ID" value="XM_019130776.1"/>
</dbReference>
<evidence type="ECO:0000256" key="1">
    <source>
        <dbReference type="ARBA" id="ARBA00004180"/>
    </source>
</evidence>
<accession>A0A1E3QUY9</accession>
<keyword evidence="5 6" id="KW-0968">Cytoplasmic vesicle</keyword>
<dbReference type="GO" id="GO:0032050">
    <property type="term" value="F:clathrin heavy chain binding"/>
    <property type="evidence" value="ECO:0007669"/>
    <property type="project" value="TreeGrafter"/>
</dbReference>
<dbReference type="PANTHER" id="PTHR10639">
    <property type="entry name" value="CLATHRIN LIGHT CHAIN"/>
    <property type="match status" value="1"/>
</dbReference>
<name>A0A1E3QUY9_9ASCO</name>
<comment type="subcellular location">
    <subcellularLocation>
        <location evidence="1 6">Cytoplasmic vesicle membrane</location>
        <topology evidence="1 6">Peripheral membrane protein</topology>
        <orientation evidence="1 6">Cytoplasmic side</orientation>
    </subcellularLocation>
    <subcellularLocation>
        <location evidence="6">Membrane</location>
        <location evidence="6">Coated pit</location>
        <topology evidence="6">Peripheral membrane protein</topology>
        <orientation evidence="6">Cytoplasmic side</orientation>
    </subcellularLocation>
    <text evidence="6">Cytoplasmic face of coated pits and vesicles.</text>
</comment>
<evidence type="ECO:0000256" key="5">
    <source>
        <dbReference type="ARBA" id="ARBA00023329"/>
    </source>
</evidence>
<evidence type="ECO:0000313" key="9">
    <source>
        <dbReference type="Proteomes" id="UP000094336"/>
    </source>
</evidence>
<reference evidence="9" key="1">
    <citation type="submission" date="2016-05" db="EMBL/GenBank/DDBJ databases">
        <title>Comparative genomics of biotechnologically important yeasts.</title>
        <authorList>
            <consortium name="DOE Joint Genome Institute"/>
            <person name="Riley R."/>
            <person name="Haridas S."/>
            <person name="Wolfe K.H."/>
            <person name="Lopes M.R."/>
            <person name="Hittinger C.T."/>
            <person name="Goker M."/>
            <person name="Salamov A."/>
            <person name="Wisecaver J."/>
            <person name="Long T.M."/>
            <person name="Aerts A.L."/>
            <person name="Barry K."/>
            <person name="Choi C."/>
            <person name="Clum A."/>
            <person name="Coughlan A.Y."/>
            <person name="Deshpande S."/>
            <person name="Douglass A.P."/>
            <person name="Hanson S.J."/>
            <person name="Klenk H.-P."/>
            <person name="Labutti K."/>
            <person name="Lapidus A."/>
            <person name="Lindquist E."/>
            <person name="Lipzen A."/>
            <person name="Meier-Kolthoff J.P."/>
            <person name="Ohm R.A."/>
            <person name="Otillar R.P."/>
            <person name="Pangilinan J."/>
            <person name="Peng Y."/>
            <person name="Rokas A."/>
            <person name="Rosa C.A."/>
            <person name="Scheuner C."/>
            <person name="Sibirny A.A."/>
            <person name="Slot J.C."/>
            <person name="Stielow J.B."/>
            <person name="Sun H."/>
            <person name="Kurtzman C.P."/>
            <person name="Blackwell M."/>
            <person name="Grigoriev I.V."/>
            <person name="Jeffries T.W."/>
        </authorList>
    </citation>
    <scope>NUCLEOTIDE SEQUENCE [LARGE SCALE GENOMIC DNA]</scope>
    <source>
        <strain evidence="9">NRRL Y-12698</strain>
    </source>
</reference>
<evidence type="ECO:0000256" key="2">
    <source>
        <dbReference type="ARBA" id="ARBA00005263"/>
    </source>
</evidence>
<keyword evidence="3 6" id="KW-0472">Membrane</keyword>
<gene>
    <name evidence="8" type="ORF">BABINDRAFT_170907</name>
</gene>
<evidence type="ECO:0000256" key="6">
    <source>
        <dbReference type="RuleBase" id="RU363137"/>
    </source>
</evidence>
<sequence length="207" mass="23551">MADKFPALDDIEQDIQDGDADFLKREQELLGDEFRQPEDAEVVEDDEVSKFESQFPSVESDEEAAEEPVEETATQFETLAVNDDYSGESDAIRSWKESRTLEISKRDEVAAKKKESIKEEAQKAIDDFYDNYNNKKELGIEETRKAETEFLEERDNFLSKDTTVWDRVLTLVNENESTEVGGRDKTKFKELLGKLKGNAKAPGAAGY</sequence>
<dbReference type="Proteomes" id="UP000094336">
    <property type="component" value="Unassembled WGS sequence"/>
</dbReference>
<dbReference type="GO" id="GO:0030130">
    <property type="term" value="C:clathrin coat of trans-Golgi network vesicle"/>
    <property type="evidence" value="ECO:0007669"/>
    <property type="project" value="InterPro"/>
</dbReference>
<dbReference type="EMBL" id="KV454428">
    <property type="protein sequence ID" value="ODQ81384.1"/>
    <property type="molecule type" value="Genomic_DNA"/>
</dbReference>
<dbReference type="AlphaFoldDB" id="A0A1E3QUY9"/>
<dbReference type="Pfam" id="PF01086">
    <property type="entry name" value="Clathrin_lg_ch"/>
    <property type="match status" value="1"/>
</dbReference>
<dbReference type="GO" id="GO:0005198">
    <property type="term" value="F:structural molecule activity"/>
    <property type="evidence" value="ECO:0007669"/>
    <property type="project" value="InterPro"/>
</dbReference>
<dbReference type="InterPro" id="IPR000996">
    <property type="entry name" value="Clathrin_L-chain"/>
</dbReference>
<evidence type="ECO:0000256" key="3">
    <source>
        <dbReference type="ARBA" id="ARBA00023136"/>
    </source>
</evidence>
<comment type="function">
    <text evidence="6">Clathrin is the major protein of the polyhedral coat of coated pits and vesicles.</text>
</comment>
<dbReference type="GO" id="GO:0030132">
    <property type="term" value="C:clathrin coat of coated pit"/>
    <property type="evidence" value="ECO:0007669"/>
    <property type="project" value="InterPro"/>
</dbReference>
<comment type="similarity">
    <text evidence="2 6">Belongs to the clathrin light chain family.</text>
</comment>
<feature type="region of interest" description="Disordered" evidence="7">
    <location>
        <begin position="31"/>
        <end position="72"/>
    </location>
</feature>
<dbReference type="PANTHER" id="PTHR10639:SF7">
    <property type="entry name" value="CLATHRIN LIGHT CHAIN"/>
    <property type="match status" value="1"/>
</dbReference>
<dbReference type="GeneID" id="30148629"/>
<dbReference type="STRING" id="984486.A0A1E3QUY9"/>
<dbReference type="OrthoDB" id="5512at2759"/>
<evidence type="ECO:0000256" key="7">
    <source>
        <dbReference type="SAM" id="MobiDB-lite"/>
    </source>
</evidence>
<dbReference type="GO" id="GO:0072583">
    <property type="term" value="P:clathrin-dependent endocytosis"/>
    <property type="evidence" value="ECO:0007669"/>
    <property type="project" value="TreeGrafter"/>
</dbReference>
<protein>
    <recommendedName>
        <fullName evidence="6">Clathrin light chain</fullName>
    </recommendedName>
</protein>